<dbReference type="EMBL" id="FOBB01000006">
    <property type="protein sequence ID" value="SEM74623.1"/>
    <property type="molecule type" value="Genomic_DNA"/>
</dbReference>
<evidence type="ECO:0000256" key="1">
    <source>
        <dbReference type="SAM" id="Phobius"/>
    </source>
</evidence>
<dbReference type="RefSeq" id="WP_162277637.1">
    <property type="nucleotide sequence ID" value="NZ_FOBB01000006.1"/>
</dbReference>
<keyword evidence="1" id="KW-1133">Transmembrane helix</keyword>
<dbReference type="Proteomes" id="UP000198984">
    <property type="component" value="Unassembled WGS sequence"/>
</dbReference>
<keyword evidence="1" id="KW-0812">Transmembrane</keyword>
<organism evidence="2 3">
    <name type="scientific">Chitinophaga rupis</name>
    <dbReference type="NCBI Taxonomy" id="573321"/>
    <lineage>
        <taxon>Bacteria</taxon>
        <taxon>Pseudomonadati</taxon>
        <taxon>Bacteroidota</taxon>
        <taxon>Chitinophagia</taxon>
        <taxon>Chitinophagales</taxon>
        <taxon>Chitinophagaceae</taxon>
        <taxon>Chitinophaga</taxon>
    </lineage>
</organism>
<accession>A0A1H8AVN5</accession>
<sequence>MAQITLPHFGTIDSGNLEEYYDVEVTLSGNTIEIGLNFDGNSIDTGRIEAAKKFLDNIGQYLGKTREYITADFGDEESDSVKFYLSFHKEEMGEAELREELKLTGGSNDLDQQLIAKLQPARMAYIPEVMITLQSLIILLAGILLIISWL</sequence>
<evidence type="ECO:0000313" key="3">
    <source>
        <dbReference type="Proteomes" id="UP000198984"/>
    </source>
</evidence>
<reference evidence="2 3" key="1">
    <citation type="submission" date="2016-10" db="EMBL/GenBank/DDBJ databases">
        <authorList>
            <person name="de Groot N.N."/>
        </authorList>
    </citation>
    <scope>NUCLEOTIDE SEQUENCE [LARGE SCALE GENOMIC DNA]</scope>
    <source>
        <strain evidence="2 3">DSM 21039</strain>
    </source>
</reference>
<keyword evidence="1" id="KW-0472">Membrane</keyword>
<dbReference type="OrthoDB" id="1091595at2"/>
<name>A0A1H8AVN5_9BACT</name>
<evidence type="ECO:0000313" key="2">
    <source>
        <dbReference type="EMBL" id="SEM74623.1"/>
    </source>
</evidence>
<proteinExistence type="predicted"/>
<feature type="transmembrane region" description="Helical" evidence="1">
    <location>
        <begin position="129"/>
        <end position="149"/>
    </location>
</feature>
<gene>
    <name evidence="2" type="ORF">SAMN04488505_10631</name>
</gene>
<dbReference type="AlphaFoldDB" id="A0A1H8AVN5"/>
<dbReference type="STRING" id="573321.SAMN04488505_10631"/>
<protein>
    <submittedName>
        <fullName evidence="2">Uncharacterized protein</fullName>
    </submittedName>
</protein>
<keyword evidence="3" id="KW-1185">Reference proteome</keyword>